<name>A0ABY4IRN6_9MICO</name>
<proteinExistence type="predicted"/>
<dbReference type="InterPro" id="IPR000792">
    <property type="entry name" value="Tscrpt_reg_LuxR_C"/>
</dbReference>
<evidence type="ECO:0000256" key="1">
    <source>
        <dbReference type="ARBA" id="ARBA00023015"/>
    </source>
</evidence>
<dbReference type="PRINTS" id="PR00038">
    <property type="entry name" value="HTHLUXR"/>
</dbReference>
<dbReference type="PANTHER" id="PTHR44688:SF25">
    <property type="entry name" value="HTH LUXR-TYPE DOMAIN-CONTAINING PROTEIN"/>
    <property type="match status" value="1"/>
</dbReference>
<protein>
    <submittedName>
        <fullName evidence="5">LuxR C-terminal-related transcriptional regulator</fullName>
    </submittedName>
</protein>
<dbReference type="Gene3D" id="1.25.40.10">
    <property type="entry name" value="Tetratricopeptide repeat domain"/>
    <property type="match status" value="1"/>
</dbReference>
<dbReference type="Gene3D" id="1.10.10.10">
    <property type="entry name" value="Winged helix-like DNA-binding domain superfamily/Winged helix DNA-binding domain"/>
    <property type="match status" value="1"/>
</dbReference>
<reference evidence="5 6" key="1">
    <citation type="submission" date="2021-06" db="EMBL/GenBank/DDBJ databases">
        <title>Genome-based taxonomic framework of Microbacterium strains isolated from marine environment, the description of four new species and reclassification of four preexisting species.</title>
        <authorList>
            <person name="Lee S.D."/>
            <person name="Kim S.-M."/>
            <person name="Byeon Y.-S."/>
            <person name="Yang H.L."/>
            <person name="Kim I.S."/>
        </authorList>
    </citation>
    <scope>NUCLEOTIDE SEQUENCE [LARGE SCALE GENOMIC DNA]</scope>
    <source>
        <strain evidence="5 6">SSW1-36</strain>
    </source>
</reference>
<evidence type="ECO:0000256" key="2">
    <source>
        <dbReference type="ARBA" id="ARBA00023125"/>
    </source>
</evidence>
<dbReference type="SUPFAM" id="SSF46894">
    <property type="entry name" value="C-terminal effector domain of the bipartite response regulators"/>
    <property type="match status" value="1"/>
</dbReference>
<dbReference type="InterPro" id="IPR036388">
    <property type="entry name" value="WH-like_DNA-bd_sf"/>
</dbReference>
<keyword evidence="2" id="KW-0238">DNA-binding</keyword>
<dbReference type="EMBL" id="CP078077">
    <property type="protein sequence ID" value="UPL14213.1"/>
    <property type="molecule type" value="Genomic_DNA"/>
</dbReference>
<evidence type="ECO:0000259" key="4">
    <source>
        <dbReference type="PROSITE" id="PS50043"/>
    </source>
</evidence>
<dbReference type="PROSITE" id="PS50043">
    <property type="entry name" value="HTH_LUXR_2"/>
    <property type="match status" value="1"/>
</dbReference>
<dbReference type="InterPro" id="IPR011990">
    <property type="entry name" value="TPR-like_helical_dom_sf"/>
</dbReference>
<dbReference type="Proteomes" id="UP000831963">
    <property type="component" value="Chromosome"/>
</dbReference>
<accession>A0ABY4IRN6</accession>
<keyword evidence="6" id="KW-1185">Reference proteome</keyword>
<dbReference type="SMART" id="SM00421">
    <property type="entry name" value="HTH_LUXR"/>
    <property type="match status" value="1"/>
</dbReference>
<dbReference type="InterPro" id="IPR016032">
    <property type="entry name" value="Sig_transdc_resp-reg_C-effctor"/>
</dbReference>
<evidence type="ECO:0000313" key="5">
    <source>
        <dbReference type="EMBL" id="UPL14213.1"/>
    </source>
</evidence>
<feature type="domain" description="HTH luxR-type" evidence="4">
    <location>
        <begin position="455"/>
        <end position="518"/>
    </location>
</feature>
<keyword evidence="3" id="KW-0804">Transcription</keyword>
<dbReference type="CDD" id="cd06170">
    <property type="entry name" value="LuxR_C_like"/>
    <property type="match status" value="1"/>
</dbReference>
<keyword evidence="1" id="KW-0805">Transcription regulation</keyword>
<dbReference type="PANTHER" id="PTHR44688">
    <property type="entry name" value="DNA-BINDING TRANSCRIPTIONAL ACTIVATOR DEVR_DOSR"/>
    <property type="match status" value="1"/>
</dbReference>
<evidence type="ECO:0000313" key="6">
    <source>
        <dbReference type="Proteomes" id="UP000831963"/>
    </source>
</evidence>
<sequence>MEWSRSGRDALLGDLRSFLDHEQWDDIAILLDDYFFALSFAAPEAVFEVWERAPREWLQEHPRYLMARELTRKAWRSSALTEHRIERIFADWVASQEHPMARDVLGVKTAEIRRLLAFGRIEEALGAVAEVQELIRTTRDHDGFDDVLGSVLMRMGLTFVAGGELERAVEAFSEGWRWSRSTLPHPIAPYLAGHCALAHALAGDFAHAEEWLARSVEDASEDPRTMAFHLQKAAALSRTLIAVARLDRAEAEASLAEHADRIDDGDLWWVDAHVRARIDLYWGDGTRSARLIERALAAYPSATAPASLPGMLLRADLSDILQHRGDLDRAGDVLEHVEIVDAHASAVTAQARLLMHRKRAGDALSLLDRASARRRTPAVVPARWLVIRANAAHLLERPSVVEVVRLAADRIASTGAHDAVHEAMPEVRAAIDERMPSAEAAVAEAAADDDDAAAPPEGAIALTRRERQMLELMRTHASVRDLAGALFISANTAKSHLRNLYRKLGATGREDALRRAGY</sequence>
<dbReference type="SUPFAM" id="SSF48452">
    <property type="entry name" value="TPR-like"/>
    <property type="match status" value="1"/>
</dbReference>
<organism evidence="5 6">
    <name type="scientific">Microbacterium galbinum</name>
    <dbReference type="NCBI Taxonomy" id="2851646"/>
    <lineage>
        <taxon>Bacteria</taxon>
        <taxon>Bacillati</taxon>
        <taxon>Actinomycetota</taxon>
        <taxon>Actinomycetes</taxon>
        <taxon>Micrococcales</taxon>
        <taxon>Microbacteriaceae</taxon>
        <taxon>Microbacterium</taxon>
    </lineage>
</organism>
<dbReference type="Pfam" id="PF00196">
    <property type="entry name" value="GerE"/>
    <property type="match status" value="1"/>
</dbReference>
<dbReference type="RefSeq" id="WP_247957308.1">
    <property type="nucleotide sequence ID" value="NZ_CP078077.1"/>
</dbReference>
<gene>
    <name evidence="5" type="ORF">KV396_06880</name>
</gene>
<evidence type="ECO:0000256" key="3">
    <source>
        <dbReference type="ARBA" id="ARBA00023163"/>
    </source>
</evidence>